<feature type="transmembrane region" description="Helical" evidence="8">
    <location>
        <begin position="15"/>
        <end position="35"/>
    </location>
</feature>
<dbReference type="InterPro" id="IPR025720">
    <property type="entry name" value="RibU"/>
</dbReference>
<dbReference type="STRING" id="515622.bpr_I0566"/>
<keyword evidence="5 8" id="KW-0812">Transmembrane</keyword>
<keyword evidence="4" id="KW-1003">Cell membrane</keyword>
<name>E0S0I6_BUTPB</name>
<keyword evidence="6 8" id="KW-1133">Transmembrane helix</keyword>
<evidence type="ECO:0000256" key="7">
    <source>
        <dbReference type="ARBA" id="ARBA00023136"/>
    </source>
</evidence>
<evidence type="ECO:0000256" key="1">
    <source>
        <dbReference type="ARBA" id="ARBA00004651"/>
    </source>
</evidence>
<evidence type="ECO:0008006" key="11">
    <source>
        <dbReference type="Google" id="ProtNLM"/>
    </source>
</evidence>
<dbReference type="InterPro" id="IPR024529">
    <property type="entry name" value="ECF_trnsprt_substrate-spec"/>
</dbReference>
<feature type="transmembrane region" description="Helical" evidence="8">
    <location>
        <begin position="132"/>
        <end position="151"/>
    </location>
</feature>
<dbReference type="HOGENOM" id="CLU_086673_1_0_9"/>
<evidence type="ECO:0000256" key="2">
    <source>
        <dbReference type="ARBA" id="ARBA00005540"/>
    </source>
</evidence>
<gene>
    <name evidence="9" type="ordered locus">bpr_I0566</name>
</gene>
<keyword evidence="10" id="KW-1185">Reference proteome</keyword>
<dbReference type="Proteomes" id="UP000001299">
    <property type="component" value="Chromosome 1"/>
</dbReference>
<comment type="similarity">
    <text evidence="2">Belongs to the prokaryotic riboflavin transporter (P-RFT) (TC 2.A.87) family.</text>
</comment>
<dbReference type="KEGG" id="bpb:bpr_I0566"/>
<organism evidence="9 10">
    <name type="scientific">Butyrivibrio proteoclasticus (strain ATCC 51982 / DSM 14932 / B316)</name>
    <name type="common">Clostridium proteoclasticum</name>
    <dbReference type="NCBI Taxonomy" id="515622"/>
    <lineage>
        <taxon>Bacteria</taxon>
        <taxon>Bacillati</taxon>
        <taxon>Bacillota</taxon>
        <taxon>Clostridia</taxon>
        <taxon>Lachnospirales</taxon>
        <taxon>Lachnospiraceae</taxon>
        <taxon>Butyrivibrio</taxon>
    </lineage>
</organism>
<dbReference type="RefSeq" id="WP_013279968.1">
    <property type="nucleotide sequence ID" value="NC_014387.1"/>
</dbReference>
<keyword evidence="3" id="KW-0813">Transport</keyword>
<evidence type="ECO:0000256" key="4">
    <source>
        <dbReference type="ARBA" id="ARBA00022475"/>
    </source>
</evidence>
<accession>E0S0I6</accession>
<feature type="transmembrane region" description="Helical" evidence="8">
    <location>
        <begin position="157"/>
        <end position="182"/>
    </location>
</feature>
<dbReference type="GO" id="GO:0032217">
    <property type="term" value="F:riboflavin transmembrane transporter activity"/>
    <property type="evidence" value="ECO:0007669"/>
    <property type="project" value="InterPro"/>
</dbReference>
<feature type="transmembrane region" description="Helical" evidence="8">
    <location>
        <begin position="56"/>
        <end position="75"/>
    </location>
</feature>
<comment type="subcellular location">
    <subcellularLocation>
        <location evidence="1">Cell membrane</location>
        <topology evidence="1">Multi-pass membrane protein</topology>
    </subcellularLocation>
</comment>
<dbReference type="PANTHER" id="PTHR38438:SF1">
    <property type="entry name" value="RIBOFLAVIN TRANSPORTER RIBU"/>
    <property type="match status" value="1"/>
</dbReference>
<dbReference type="PANTHER" id="PTHR38438">
    <property type="entry name" value="RIBOFLAVIN TRANSPORTER RIBU"/>
    <property type="match status" value="1"/>
</dbReference>
<feature type="transmembrane region" description="Helical" evidence="8">
    <location>
        <begin position="95"/>
        <end position="120"/>
    </location>
</feature>
<dbReference type="AlphaFoldDB" id="E0S0I6"/>
<keyword evidence="7 8" id="KW-0472">Membrane</keyword>
<evidence type="ECO:0000313" key="10">
    <source>
        <dbReference type="Proteomes" id="UP000001299"/>
    </source>
</evidence>
<evidence type="ECO:0000313" key="9">
    <source>
        <dbReference type="EMBL" id="ADL33311.1"/>
    </source>
</evidence>
<dbReference type="EMBL" id="CP001810">
    <property type="protein sequence ID" value="ADL33311.1"/>
    <property type="molecule type" value="Genomic_DNA"/>
</dbReference>
<dbReference type="eggNOG" id="COG3601">
    <property type="taxonomic scope" value="Bacteria"/>
</dbReference>
<evidence type="ECO:0000256" key="6">
    <source>
        <dbReference type="ARBA" id="ARBA00022989"/>
    </source>
</evidence>
<protein>
    <recommendedName>
        <fullName evidence="11">Riboflavin transporter FmnP</fullName>
    </recommendedName>
</protein>
<evidence type="ECO:0000256" key="8">
    <source>
        <dbReference type="SAM" id="Phobius"/>
    </source>
</evidence>
<dbReference type="Pfam" id="PF12822">
    <property type="entry name" value="ECF_trnsprt"/>
    <property type="match status" value="1"/>
</dbReference>
<reference evidence="9 10" key="1">
    <citation type="journal article" date="2010" name="PLoS ONE">
        <title>The glycobiome of the rumen bacterium Butyrivibrio proteoclasticus B316(T) highlights adaptation to a polysaccharide-rich environment.</title>
        <authorList>
            <person name="Kelly W.J."/>
            <person name="Leahy S.C."/>
            <person name="Altermann E."/>
            <person name="Yeoman C.J."/>
            <person name="Dunne J.C."/>
            <person name="Kong Z."/>
            <person name="Pacheco D.M."/>
            <person name="Li D."/>
            <person name="Noel S.J."/>
            <person name="Moon C.D."/>
            <person name="Cookson A.L."/>
            <person name="Attwood G.T."/>
        </authorList>
    </citation>
    <scope>NUCLEOTIDE SEQUENCE [LARGE SCALE GENOMIC DNA]</scope>
    <source>
        <strain evidence="10">ATCC 51982 / DSM 14932 / B316</strain>
    </source>
</reference>
<proteinExistence type="inferred from homology"/>
<sequence length="260" mass="27955">MKETQTLFDTIRGNLGTFLALVLLVVGAIAITVVVEKIASKREKERTGRSEEMFSIRRVAIIGVFSAIAFVLMFLEFPLPFAPSFYKFDFSDIPALIGGFAAGPMVGVMIEFIKVALNIIIQGTTSGFVGEIANFVVGAAFILPATIIYRFKKTRKVALISCLVGTLTIAIVGSTLNAFFLLPAYAIMFGSGIDAFIQMGAAINPAISNVFTFCLFAVAPFNLVKGVADSAITFLVYKQLSPILKADQMAVPKKVANNEA</sequence>
<dbReference type="Gene3D" id="1.10.1760.20">
    <property type="match status" value="1"/>
</dbReference>
<evidence type="ECO:0000256" key="5">
    <source>
        <dbReference type="ARBA" id="ARBA00022692"/>
    </source>
</evidence>
<evidence type="ECO:0000256" key="3">
    <source>
        <dbReference type="ARBA" id="ARBA00022448"/>
    </source>
</evidence>
<dbReference type="GO" id="GO:0005886">
    <property type="term" value="C:plasma membrane"/>
    <property type="evidence" value="ECO:0007669"/>
    <property type="project" value="UniProtKB-SubCell"/>
</dbReference>